<gene>
    <name evidence="1" type="ORF">NLG97_g1897</name>
</gene>
<organism evidence="1 2">
    <name type="scientific">Lecanicillium saksenae</name>
    <dbReference type="NCBI Taxonomy" id="468837"/>
    <lineage>
        <taxon>Eukaryota</taxon>
        <taxon>Fungi</taxon>
        <taxon>Dikarya</taxon>
        <taxon>Ascomycota</taxon>
        <taxon>Pezizomycotina</taxon>
        <taxon>Sordariomycetes</taxon>
        <taxon>Hypocreomycetidae</taxon>
        <taxon>Hypocreales</taxon>
        <taxon>Cordycipitaceae</taxon>
        <taxon>Lecanicillium</taxon>
    </lineage>
</organism>
<reference evidence="1" key="1">
    <citation type="submission" date="2022-07" db="EMBL/GenBank/DDBJ databases">
        <title>Genome Sequence of Lecanicillium saksenae.</title>
        <authorList>
            <person name="Buettner E."/>
        </authorList>
    </citation>
    <scope>NUCLEOTIDE SEQUENCE</scope>
    <source>
        <strain evidence="1">VT-O1</strain>
    </source>
</reference>
<name>A0ACC1R3Q1_9HYPO</name>
<evidence type="ECO:0000313" key="1">
    <source>
        <dbReference type="EMBL" id="KAJ3497442.1"/>
    </source>
</evidence>
<accession>A0ACC1R3Q1</accession>
<dbReference type="EMBL" id="JANAKD010000111">
    <property type="protein sequence ID" value="KAJ3497442.1"/>
    <property type="molecule type" value="Genomic_DNA"/>
</dbReference>
<evidence type="ECO:0000313" key="2">
    <source>
        <dbReference type="Proteomes" id="UP001148737"/>
    </source>
</evidence>
<protein>
    <submittedName>
        <fullName evidence="1">Uncharacterized protein</fullName>
    </submittedName>
</protein>
<keyword evidence="2" id="KW-1185">Reference proteome</keyword>
<comment type="caution">
    <text evidence="1">The sequence shown here is derived from an EMBL/GenBank/DDBJ whole genome shotgun (WGS) entry which is preliminary data.</text>
</comment>
<dbReference type="Proteomes" id="UP001148737">
    <property type="component" value="Unassembled WGS sequence"/>
</dbReference>
<sequence length="143" mass="15155">MLGNCALSAAIVLANVFSAACAPSAPHDTRAVPLVPSKDSFYAVPNGLETSKPGDILRHRPAPAKIAAFGLAPVHLDATFQLQYRTTDNVGNATATVLTVMVPHNADMSKVLSYQVAEDAASIDCAPSRRFCSSKQSWNKDGW</sequence>
<proteinExistence type="predicted"/>